<feature type="transmembrane region" description="Helical" evidence="6">
    <location>
        <begin position="345"/>
        <end position="366"/>
    </location>
</feature>
<dbReference type="STRING" id="120956.SAMN05421791_11226"/>
<dbReference type="SUPFAM" id="SSF82866">
    <property type="entry name" value="Multidrug efflux transporter AcrB transmembrane domain"/>
    <property type="match status" value="2"/>
</dbReference>
<dbReference type="InterPro" id="IPR004869">
    <property type="entry name" value="MMPL_dom"/>
</dbReference>
<feature type="transmembrane region" description="Helical" evidence="6">
    <location>
        <begin position="646"/>
        <end position="669"/>
    </location>
</feature>
<sequence>MEKVFRKILQHDKLVLLFFMIGCVISLLSMPRVKVDYDMNDYLPSDSPSTQALSMMEKEFEGQVPNARLMLENLSIPQALEFKDKISQIKGVDEVLWLDDTVNITEPLEQYDQELVEDYYKNQNALYSITIDEREGIEAVDSLRALIGDRGYLEGAAVNTAVAAESTVEEIGKIIKVTIPVVLVILLITTNYWFEPLIILLTIGVSILLNAGSNLVFGTISFVTNGAGNILLLAVSLDYSVFLLHRFEENRHQGMEAKEAMVKAFIQSRGSIASSGLTTFISFSTLALMQFKIGPDLGIALAKGILISLLTVFVLLPVLVIKTYRLMERTKHKPLLPNFRRLGKGVTKTMVPLVIVFAILVVPSFLAQKENDYYYGAEHIFGPETKVGQDSAEIKKNFGQSNRMVLIVPKGEQTKEIALSAQLKKIPEVKDIISYVDTVGPEIPKEFLDAETLSLLESENYSRMILTVDSEYEGNVSFNLVEKIREVADNFYPNQAHLAGESASTYDLMDTITKDNLSVNLISTAAVFIVLVISFKSIIIPFILVLSIETAVWINLAIPYFTNQVLFYFSYLIVGAIQLGATVDYAILMARRYLENRERLEKKEAIIETVSNVTVSIMTSGSAIVLVGTLLGYITTHGILMQLGKLLAKGSILSILIVMFVLPGLLYLFDKPIEKLTYGLKFLKEGH</sequence>
<dbReference type="Proteomes" id="UP000199708">
    <property type="component" value="Unassembled WGS sequence"/>
</dbReference>
<dbReference type="Pfam" id="PF03176">
    <property type="entry name" value="MMPL"/>
    <property type="match status" value="2"/>
</dbReference>
<feature type="transmembrane region" description="Helical" evidence="6">
    <location>
        <begin position="297"/>
        <end position="324"/>
    </location>
</feature>
<proteinExistence type="predicted"/>
<organism evidence="8 9">
    <name type="scientific">Facklamia miroungae</name>
    <dbReference type="NCBI Taxonomy" id="120956"/>
    <lineage>
        <taxon>Bacteria</taxon>
        <taxon>Bacillati</taxon>
        <taxon>Bacillota</taxon>
        <taxon>Bacilli</taxon>
        <taxon>Lactobacillales</taxon>
        <taxon>Aerococcaceae</taxon>
        <taxon>Facklamia</taxon>
    </lineage>
</organism>
<dbReference type="EMBL" id="FNCK01000012">
    <property type="protein sequence ID" value="SDG51543.1"/>
    <property type="molecule type" value="Genomic_DNA"/>
</dbReference>
<feature type="transmembrane region" description="Helical" evidence="6">
    <location>
        <begin position="542"/>
        <end position="562"/>
    </location>
</feature>
<dbReference type="OrthoDB" id="9782006at2"/>
<accession>A0A1G7UVI7</accession>
<evidence type="ECO:0000256" key="1">
    <source>
        <dbReference type="ARBA" id="ARBA00004651"/>
    </source>
</evidence>
<keyword evidence="3 6" id="KW-0812">Transmembrane</keyword>
<feature type="transmembrane region" description="Helical" evidence="6">
    <location>
        <begin position="609"/>
        <end position="634"/>
    </location>
</feature>
<feature type="transmembrane region" description="Helical" evidence="6">
    <location>
        <begin position="174"/>
        <end position="194"/>
    </location>
</feature>
<feature type="domain" description="Membrane transport protein MMPL" evidence="7">
    <location>
        <begin position="126"/>
        <end position="323"/>
    </location>
</feature>
<dbReference type="Gene3D" id="1.20.1640.10">
    <property type="entry name" value="Multidrug efflux transporter AcrB transmembrane domain"/>
    <property type="match status" value="2"/>
</dbReference>
<feature type="transmembrane region" description="Helical" evidence="6">
    <location>
        <begin position="271"/>
        <end position="291"/>
    </location>
</feature>
<keyword evidence="9" id="KW-1185">Reference proteome</keyword>
<evidence type="ECO:0000313" key="8">
    <source>
        <dbReference type="EMBL" id="SDG51543.1"/>
    </source>
</evidence>
<evidence type="ECO:0000256" key="4">
    <source>
        <dbReference type="ARBA" id="ARBA00022989"/>
    </source>
</evidence>
<dbReference type="PANTHER" id="PTHR33406">
    <property type="entry name" value="MEMBRANE PROTEIN MJ1562-RELATED"/>
    <property type="match status" value="1"/>
</dbReference>
<evidence type="ECO:0000256" key="5">
    <source>
        <dbReference type="ARBA" id="ARBA00023136"/>
    </source>
</evidence>
<feature type="transmembrane region" description="Helical" evidence="6">
    <location>
        <begin position="568"/>
        <end position="588"/>
    </location>
</feature>
<feature type="domain" description="Membrane transport protein MMPL" evidence="7">
    <location>
        <begin position="392"/>
        <end position="668"/>
    </location>
</feature>
<dbReference type="InterPro" id="IPR050545">
    <property type="entry name" value="Mycobact_MmpL"/>
</dbReference>
<feature type="transmembrane region" description="Helical" evidence="6">
    <location>
        <begin position="226"/>
        <end position="245"/>
    </location>
</feature>
<evidence type="ECO:0000313" key="9">
    <source>
        <dbReference type="Proteomes" id="UP000199708"/>
    </source>
</evidence>
<reference evidence="8 9" key="1">
    <citation type="submission" date="2016-10" db="EMBL/GenBank/DDBJ databases">
        <authorList>
            <person name="de Groot N.N."/>
        </authorList>
    </citation>
    <scope>NUCLEOTIDE SEQUENCE [LARGE SCALE GENOMIC DNA]</scope>
    <source>
        <strain evidence="8 9">ATCC BAA-466</strain>
    </source>
</reference>
<comment type="subcellular location">
    <subcellularLocation>
        <location evidence="1">Cell membrane</location>
        <topology evidence="1">Multi-pass membrane protein</topology>
    </subcellularLocation>
</comment>
<dbReference type="RefSeq" id="WP_090290413.1">
    <property type="nucleotide sequence ID" value="NZ_FNCK01000012.1"/>
</dbReference>
<evidence type="ECO:0000256" key="6">
    <source>
        <dbReference type="SAM" id="Phobius"/>
    </source>
</evidence>
<evidence type="ECO:0000259" key="7">
    <source>
        <dbReference type="Pfam" id="PF03176"/>
    </source>
</evidence>
<evidence type="ECO:0000256" key="3">
    <source>
        <dbReference type="ARBA" id="ARBA00022692"/>
    </source>
</evidence>
<gene>
    <name evidence="8" type="ORF">SAMN05421791_11226</name>
</gene>
<name>A0A1G7UVI7_9LACT</name>
<protein>
    <recommendedName>
        <fullName evidence="7">Membrane transport protein MMPL domain-containing protein</fullName>
    </recommendedName>
</protein>
<dbReference type="AlphaFoldDB" id="A0A1G7UVI7"/>
<keyword evidence="5 6" id="KW-0472">Membrane</keyword>
<evidence type="ECO:0000256" key="2">
    <source>
        <dbReference type="ARBA" id="ARBA00022475"/>
    </source>
</evidence>
<keyword evidence="2" id="KW-1003">Cell membrane</keyword>
<feature type="transmembrane region" description="Helical" evidence="6">
    <location>
        <begin position="14"/>
        <end position="33"/>
    </location>
</feature>
<feature type="transmembrane region" description="Helical" evidence="6">
    <location>
        <begin position="517"/>
        <end position="535"/>
    </location>
</feature>
<dbReference type="PANTHER" id="PTHR33406:SF13">
    <property type="entry name" value="MEMBRANE PROTEIN YDFJ"/>
    <property type="match status" value="1"/>
</dbReference>
<dbReference type="GO" id="GO:0005886">
    <property type="term" value="C:plasma membrane"/>
    <property type="evidence" value="ECO:0007669"/>
    <property type="project" value="UniProtKB-SubCell"/>
</dbReference>
<keyword evidence="4 6" id="KW-1133">Transmembrane helix</keyword>